<reference evidence="2 3" key="1">
    <citation type="submission" date="2023-08" db="EMBL/GenBank/DDBJ databases">
        <title>Black Yeasts Isolated from many extreme environments.</title>
        <authorList>
            <person name="Coleine C."/>
            <person name="Stajich J.E."/>
            <person name="Selbmann L."/>
        </authorList>
    </citation>
    <scope>NUCLEOTIDE SEQUENCE [LARGE SCALE GENOMIC DNA]</scope>
    <source>
        <strain evidence="2 3">CCFEE 5792</strain>
    </source>
</reference>
<dbReference type="Gene3D" id="1.20.1280.50">
    <property type="match status" value="1"/>
</dbReference>
<evidence type="ECO:0000313" key="3">
    <source>
        <dbReference type="Proteomes" id="UP001358417"/>
    </source>
</evidence>
<dbReference type="SMART" id="SM00992">
    <property type="entry name" value="YccV-like"/>
    <property type="match status" value="1"/>
</dbReference>
<dbReference type="InterPro" id="IPR036623">
    <property type="entry name" value="Hemimethylated_DNA-bd_sf"/>
</dbReference>
<dbReference type="SMART" id="SM00256">
    <property type="entry name" value="FBOX"/>
    <property type="match status" value="1"/>
</dbReference>
<protein>
    <recommendedName>
        <fullName evidence="1">F-box domain-containing protein</fullName>
    </recommendedName>
</protein>
<feature type="domain" description="F-box" evidence="1">
    <location>
        <begin position="2"/>
        <end position="48"/>
    </location>
</feature>
<dbReference type="InterPro" id="IPR032698">
    <property type="entry name" value="SirB1_N"/>
</dbReference>
<comment type="caution">
    <text evidence="2">The sequence shown here is derived from an EMBL/GenBank/DDBJ whole genome shotgun (WGS) entry which is preliminary data.</text>
</comment>
<dbReference type="NCBIfam" id="TIGR02097">
    <property type="entry name" value="yccV"/>
    <property type="match status" value="1"/>
</dbReference>
<sequence length="617" mass="70715">MDKTFESLPDEVIRMILAHLSPLSTISLQQTCKRFLAIGHEPLLWKGYCQGAFRWWSQEWKYAESQEDPSLVDWRGAFAVRHAQSCLVTKSLDKIIADETGRLDGIQEIVEIGYHAKNALMDLYRNSPSSPNHLAQRYWSHAALGCLHRLVAVEEWLAIKNERRHSRPERPVSYERPLAALDLFILEQNMEGDIDDVSDLNILSLIAEFNVLLKVFARLDVYVDSVRHDHPTIDDMTPRQKAVIVADHLLEKKWVGIHGDRHYHSLDHMFLGVSLFSSNRNSVPLISCIIFCYVARAFGLRAAPCSYPLHVHALIQPPSGIDLDGHSITETEAQEPSSQTHLYMDPFNNSDPISRASLESRIRFIGPTTTASQTEVYLSASSPRDLTIRTAHNILASPSHYAGPPLYPINPNLATYAALFSLVLLPTPATTHPAQLRQHLAVLTQQFLEFFDLDVHLFETRILPMTNSLPDARAYRNLIHSLRESDRETRIPKYRTTDPRNQDVQYRVGQVFRHRRRQYLAIIYGWDPYCKMQEQWINMNQVDTLPNGRHQPFYNVLVEDESTRYVAEENVVLLQPGEISKEDLIAAFPIEIGKWFKAYDELSGTFVSNVRQEYPED</sequence>
<dbReference type="AlphaFoldDB" id="A0AAV9N5I7"/>
<dbReference type="SUPFAM" id="SSF81383">
    <property type="entry name" value="F-box domain"/>
    <property type="match status" value="1"/>
</dbReference>
<organism evidence="2 3">
    <name type="scientific">Exophiala bonariae</name>
    <dbReference type="NCBI Taxonomy" id="1690606"/>
    <lineage>
        <taxon>Eukaryota</taxon>
        <taxon>Fungi</taxon>
        <taxon>Dikarya</taxon>
        <taxon>Ascomycota</taxon>
        <taxon>Pezizomycotina</taxon>
        <taxon>Eurotiomycetes</taxon>
        <taxon>Chaetothyriomycetidae</taxon>
        <taxon>Chaetothyriales</taxon>
        <taxon>Herpotrichiellaceae</taxon>
        <taxon>Exophiala</taxon>
    </lineage>
</organism>
<dbReference type="SUPFAM" id="SSF141255">
    <property type="entry name" value="YccV-like"/>
    <property type="match status" value="1"/>
</dbReference>
<dbReference type="InterPro" id="IPR001810">
    <property type="entry name" value="F-box_dom"/>
</dbReference>
<dbReference type="InterPro" id="IPR036047">
    <property type="entry name" value="F-box-like_dom_sf"/>
</dbReference>
<dbReference type="Pfam" id="PF12937">
    <property type="entry name" value="F-box-like"/>
    <property type="match status" value="1"/>
</dbReference>
<dbReference type="Proteomes" id="UP001358417">
    <property type="component" value="Unassembled WGS sequence"/>
</dbReference>
<evidence type="ECO:0000259" key="1">
    <source>
        <dbReference type="PROSITE" id="PS50181"/>
    </source>
</evidence>
<dbReference type="PANTHER" id="PTHR31350">
    <property type="entry name" value="SI:DKEY-261L7.2"/>
    <property type="match status" value="1"/>
</dbReference>
<dbReference type="InterPro" id="IPR011722">
    <property type="entry name" value="Hemimethylated_DNA-bd_dom"/>
</dbReference>
<dbReference type="Gene3D" id="2.30.30.390">
    <property type="entry name" value="Hemimethylated DNA-binding domain"/>
    <property type="match status" value="1"/>
</dbReference>
<proteinExistence type="predicted"/>
<gene>
    <name evidence="2" type="ORF">LTR84_004302</name>
</gene>
<evidence type="ECO:0000313" key="2">
    <source>
        <dbReference type="EMBL" id="KAK5049373.1"/>
    </source>
</evidence>
<dbReference type="GeneID" id="89972480"/>
<dbReference type="EMBL" id="JAVRRD010000019">
    <property type="protein sequence ID" value="KAK5049373.1"/>
    <property type="molecule type" value="Genomic_DNA"/>
</dbReference>
<dbReference type="PANTHER" id="PTHR31350:SF27">
    <property type="entry name" value="HEMIMETHYLATED DNA-BINDING DOMAIN-CONTAINING PROTEIN"/>
    <property type="match status" value="1"/>
</dbReference>
<dbReference type="Pfam" id="PF13369">
    <property type="entry name" value="Transglut_core2"/>
    <property type="match status" value="1"/>
</dbReference>
<dbReference type="PROSITE" id="PS50181">
    <property type="entry name" value="FBOX"/>
    <property type="match status" value="1"/>
</dbReference>
<accession>A0AAV9N5I7</accession>
<dbReference type="GO" id="GO:0003677">
    <property type="term" value="F:DNA binding"/>
    <property type="evidence" value="ECO:0007669"/>
    <property type="project" value="InterPro"/>
</dbReference>
<dbReference type="RefSeq" id="XP_064704418.1">
    <property type="nucleotide sequence ID" value="XM_064847879.1"/>
</dbReference>
<name>A0AAV9N5I7_9EURO</name>
<keyword evidence="3" id="KW-1185">Reference proteome</keyword>
<dbReference type="Pfam" id="PF08755">
    <property type="entry name" value="YccV-like"/>
    <property type="match status" value="1"/>
</dbReference>